<dbReference type="Pfam" id="PF03864">
    <property type="entry name" value="Phage_cap_E"/>
    <property type="match status" value="1"/>
</dbReference>
<dbReference type="InterPro" id="IPR005564">
    <property type="entry name" value="Major_capsid_GpE"/>
</dbReference>
<dbReference type="STRING" id="157687.HMPREF3180_01582"/>
<dbReference type="Gene3D" id="3.90.1690.10">
    <property type="entry name" value="phage-related protein like domain"/>
    <property type="match status" value="1"/>
</dbReference>
<dbReference type="Proteomes" id="UP000070483">
    <property type="component" value="Unassembled WGS sequence"/>
</dbReference>
<dbReference type="InterPro" id="IPR053738">
    <property type="entry name" value="Lambda_capsid_assembly"/>
</dbReference>
<dbReference type="OrthoDB" id="47969at2"/>
<gene>
    <name evidence="1" type="ORF">HMPREF3180_01582</name>
</gene>
<organism evidence="1 2">
    <name type="scientific">Leptotrichia wadei</name>
    <dbReference type="NCBI Taxonomy" id="157687"/>
    <lineage>
        <taxon>Bacteria</taxon>
        <taxon>Fusobacteriati</taxon>
        <taxon>Fusobacteriota</taxon>
        <taxon>Fusobacteriia</taxon>
        <taxon>Fusobacteriales</taxon>
        <taxon>Leptotrichiaceae</taxon>
        <taxon>Leptotrichia</taxon>
    </lineage>
</organism>
<keyword evidence="2" id="KW-1185">Reference proteome</keyword>
<accession>A0A134A6K3</accession>
<evidence type="ECO:0000313" key="1">
    <source>
        <dbReference type="EMBL" id="KXB63322.1"/>
    </source>
</evidence>
<comment type="caution">
    <text evidence="1">The sequence shown here is derived from an EMBL/GenBank/DDBJ whole genome shotgun (WGS) entry which is preliminary data.</text>
</comment>
<dbReference type="AlphaFoldDB" id="A0A134A6K3"/>
<evidence type="ECO:0000313" key="2">
    <source>
        <dbReference type="Proteomes" id="UP000070483"/>
    </source>
</evidence>
<name>A0A134A6K3_9FUSO</name>
<proteinExistence type="predicted"/>
<evidence type="ECO:0008006" key="3">
    <source>
        <dbReference type="Google" id="ProtNLM"/>
    </source>
</evidence>
<protein>
    <recommendedName>
        <fullName evidence="3">Phage capsid protein</fullName>
    </recommendedName>
</protein>
<sequence length="351" mass="38394">MPMNLTDLLNAKSLNKYYAGVKGTTLVEAMFPAVFSNTFDINTFGSLDGGAVEVLQSSQLDADVMFRDWDLKTTTKGDKQFFREGMKLDEKRRKELLEILNTNNQSIIDNYSMQIFEKFAGAKGFLGSARAIAAYTASQFLSTAKVTFVDENGGGQTINYRLADKYKETLAGTNIWSTATAKPLEDLERWKETVEEGGGNVEIALMSKATYNALKKHDTVKALFKNTIVTITPALIKSTIEDVIGMTILIWDEKIKVGKTTKNIFPDNIVTLIPNGQLGVMEYGPTPTKTDELLGILGDREVVDIAGTFATVEVVPESKSAGVVNNVNVVIEDLVAPNPSIMNSMFIATVG</sequence>
<reference evidence="2" key="1">
    <citation type="submission" date="2016-01" db="EMBL/GenBank/DDBJ databases">
        <authorList>
            <person name="Mitreva M."/>
            <person name="Pepin K.H."/>
            <person name="Mihindukulasuriya K.A."/>
            <person name="Fulton R."/>
            <person name="Fronick C."/>
            <person name="O'Laughlin M."/>
            <person name="Miner T."/>
            <person name="Herter B."/>
            <person name="Rosa B.A."/>
            <person name="Cordes M."/>
            <person name="Tomlinson C."/>
            <person name="Wollam A."/>
            <person name="Palsikar V.B."/>
            <person name="Mardis E.R."/>
            <person name="Wilson R.K."/>
        </authorList>
    </citation>
    <scope>NUCLEOTIDE SEQUENCE [LARGE SCALE GENOMIC DNA]</scope>
    <source>
        <strain evidence="2">KA00185</strain>
    </source>
</reference>
<dbReference type="RefSeq" id="WP_060918223.1">
    <property type="nucleotide sequence ID" value="NZ_KQ960091.1"/>
</dbReference>
<dbReference type="PATRIC" id="fig|157687.3.peg.1574"/>
<dbReference type="EMBL" id="LSDD01000113">
    <property type="protein sequence ID" value="KXB63322.1"/>
    <property type="molecule type" value="Genomic_DNA"/>
</dbReference>